<feature type="compositionally biased region" description="Acidic residues" evidence="4">
    <location>
        <begin position="949"/>
        <end position="977"/>
    </location>
</feature>
<dbReference type="VEuPathDB" id="FungiDB:jhhlp_007607"/>
<feature type="compositionally biased region" description="Basic and acidic residues" evidence="4">
    <location>
        <begin position="923"/>
        <end position="948"/>
    </location>
</feature>
<dbReference type="OrthoDB" id="2130597at2759"/>
<dbReference type="EMBL" id="NLAX01001139">
    <property type="protein sequence ID" value="PKS05778.1"/>
    <property type="molecule type" value="Genomic_DNA"/>
</dbReference>
<feature type="compositionally biased region" description="Low complexity" evidence="4">
    <location>
        <begin position="313"/>
        <end position="340"/>
    </location>
</feature>
<feature type="compositionally biased region" description="Polar residues" evidence="4">
    <location>
        <begin position="1202"/>
        <end position="1216"/>
    </location>
</feature>
<keyword evidence="3" id="KW-0539">Nucleus</keyword>
<protein>
    <recommendedName>
        <fullName evidence="5">DNA replication checkpoint mediator MRC1 domain-containing protein</fullName>
    </recommendedName>
</protein>
<feature type="region of interest" description="Disordered" evidence="4">
    <location>
        <begin position="732"/>
        <end position="757"/>
    </location>
</feature>
<proteinExistence type="predicted"/>
<dbReference type="Pfam" id="PF09444">
    <property type="entry name" value="MRC1"/>
    <property type="match status" value="1"/>
</dbReference>
<feature type="domain" description="DNA replication checkpoint mediator MRC1" evidence="5">
    <location>
        <begin position="942"/>
        <end position="1083"/>
    </location>
</feature>
<dbReference type="PANTHER" id="PTHR14396:SF10">
    <property type="entry name" value="CLASPIN"/>
    <property type="match status" value="1"/>
</dbReference>
<dbReference type="STRING" id="41688.A0A2N3N027"/>
<feature type="region of interest" description="Disordered" evidence="4">
    <location>
        <begin position="312"/>
        <end position="364"/>
    </location>
</feature>
<feature type="compositionally biased region" description="Polar residues" evidence="4">
    <location>
        <begin position="49"/>
        <end position="61"/>
    </location>
</feature>
<evidence type="ECO:0000256" key="1">
    <source>
        <dbReference type="ARBA" id="ARBA00004123"/>
    </source>
</evidence>
<dbReference type="InterPro" id="IPR018564">
    <property type="entry name" value="Repl_chkpnt_MRC1_dom"/>
</dbReference>
<feature type="region of interest" description="Disordered" evidence="4">
    <location>
        <begin position="848"/>
        <end position="978"/>
    </location>
</feature>
<feature type="compositionally biased region" description="Acidic residues" evidence="4">
    <location>
        <begin position="567"/>
        <end position="620"/>
    </location>
</feature>
<evidence type="ECO:0000259" key="5">
    <source>
        <dbReference type="Pfam" id="PF09444"/>
    </source>
</evidence>
<feature type="compositionally biased region" description="Polar residues" evidence="4">
    <location>
        <begin position="734"/>
        <end position="750"/>
    </location>
</feature>
<feature type="compositionally biased region" description="Basic and acidic residues" evidence="4">
    <location>
        <begin position="173"/>
        <end position="183"/>
    </location>
</feature>
<evidence type="ECO:0000256" key="2">
    <source>
        <dbReference type="ARBA" id="ARBA00022553"/>
    </source>
</evidence>
<evidence type="ECO:0000256" key="4">
    <source>
        <dbReference type="SAM" id="MobiDB-lite"/>
    </source>
</evidence>
<comment type="subcellular location">
    <subcellularLocation>
        <location evidence="1">Nucleus</location>
    </subcellularLocation>
</comment>
<reference evidence="6 7" key="1">
    <citation type="journal article" date="2017" name="G3 (Bethesda)">
        <title>First Draft Genome Sequence of the Pathogenic Fungus Lomentospora prolificans (Formerly Scedosporium prolificans).</title>
        <authorList>
            <person name="Luo R."/>
            <person name="Zimin A."/>
            <person name="Workman R."/>
            <person name="Fan Y."/>
            <person name="Pertea G."/>
            <person name="Grossman N."/>
            <person name="Wear M.P."/>
            <person name="Jia B."/>
            <person name="Miller H."/>
            <person name="Casadevall A."/>
            <person name="Timp W."/>
            <person name="Zhang S.X."/>
            <person name="Salzberg S.L."/>
        </authorList>
    </citation>
    <scope>NUCLEOTIDE SEQUENCE [LARGE SCALE GENOMIC DNA]</scope>
    <source>
        <strain evidence="6 7">JHH-5317</strain>
    </source>
</reference>
<comment type="caution">
    <text evidence="6">The sequence shown here is derived from an EMBL/GenBank/DDBJ whole genome shotgun (WGS) entry which is preliminary data.</text>
</comment>
<dbReference type="InterPro" id="IPR024146">
    <property type="entry name" value="Claspin"/>
</dbReference>
<name>A0A2N3N027_9PEZI</name>
<feature type="region of interest" description="Disordered" evidence="4">
    <location>
        <begin position="448"/>
        <end position="484"/>
    </location>
</feature>
<dbReference type="Proteomes" id="UP000233524">
    <property type="component" value="Unassembled WGS sequence"/>
</dbReference>
<dbReference type="PANTHER" id="PTHR14396">
    <property type="entry name" value="CLASPIN"/>
    <property type="match status" value="1"/>
</dbReference>
<dbReference type="GO" id="GO:0005634">
    <property type="term" value="C:nucleus"/>
    <property type="evidence" value="ECO:0007669"/>
    <property type="project" value="UniProtKB-SubCell"/>
</dbReference>
<feature type="compositionally biased region" description="Low complexity" evidence="4">
    <location>
        <begin position="1109"/>
        <end position="1118"/>
    </location>
</feature>
<dbReference type="InParanoid" id="A0A2N3N027"/>
<feature type="compositionally biased region" description="Low complexity" evidence="4">
    <location>
        <begin position="1262"/>
        <end position="1291"/>
    </location>
</feature>
<feature type="compositionally biased region" description="Basic and acidic residues" evidence="4">
    <location>
        <begin position="205"/>
        <end position="223"/>
    </location>
</feature>
<feature type="compositionally biased region" description="Basic and acidic residues" evidence="4">
    <location>
        <begin position="543"/>
        <end position="565"/>
    </location>
</feature>
<evidence type="ECO:0000313" key="6">
    <source>
        <dbReference type="EMBL" id="PKS05778.1"/>
    </source>
</evidence>
<dbReference type="GO" id="GO:0010997">
    <property type="term" value="F:anaphase-promoting complex binding"/>
    <property type="evidence" value="ECO:0007669"/>
    <property type="project" value="TreeGrafter"/>
</dbReference>
<feature type="compositionally biased region" description="Basic and acidic residues" evidence="4">
    <location>
        <begin position="274"/>
        <end position="285"/>
    </location>
</feature>
<feature type="region of interest" description="Disordered" evidence="4">
    <location>
        <begin position="543"/>
        <end position="700"/>
    </location>
</feature>
<organism evidence="6 7">
    <name type="scientific">Lomentospora prolificans</name>
    <dbReference type="NCBI Taxonomy" id="41688"/>
    <lineage>
        <taxon>Eukaryota</taxon>
        <taxon>Fungi</taxon>
        <taxon>Dikarya</taxon>
        <taxon>Ascomycota</taxon>
        <taxon>Pezizomycotina</taxon>
        <taxon>Sordariomycetes</taxon>
        <taxon>Hypocreomycetidae</taxon>
        <taxon>Microascales</taxon>
        <taxon>Microascaceae</taxon>
        <taxon>Lomentospora</taxon>
    </lineage>
</organism>
<feature type="compositionally biased region" description="Basic and acidic residues" evidence="4">
    <location>
        <begin position="1190"/>
        <end position="1201"/>
    </location>
</feature>
<dbReference type="GO" id="GO:0033314">
    <property type="term" value="P:mitotic DNA replication checkpoint signaling"/>
    <property type="evidence" value="ECO:0007669"/>
    <property type="project" value="TreeGrafter"/>
</dbReference>
<sequence length="1354" mass="149216">MPSTRASSPAEGDSPPGTPFLSPKSKMKALLATVGSDSEDESSDENIRATRQQPTRSVYDSSETEDEIIRPRGRFAAQMLATAIEDSTHTNTIAKETTTAESARDYVRRFLQLGDDAADENTPSHEGDETGEDVPVTRKRLMPAVERESTPDVTEVTGPVSSPGLFVSPGQKSARDEDERRSSGNESDDETMCKLRKNARFQALVERKRREREAREAEEEAKKAARLARQQEDQPNILELFSDSEGGNTSSITDDEGGRQLSQKVRPSRKASKKAIEEMNRETQRMARSMQLAHQAKTKKKITKATLFEKFGFKPAGAATAGPAEEPKTTSSSRPTTPVSDVDMKDAETPPSSPPASGKTKQAPVDIDGGVALEDLPLVNKIASTSPSKVAATPKVDLPAELRQKRRVRVKLPPQAMNLMTIDSDDELSITTTKKSKLDAIFDRVPKTQTKDPKSTHAFRTLAQVTSPGKAANRGRRGEKLGMTPAELQAMLRSRVREQANQERQRRIEMLKAKGVVVQTEEERLKEIEEVEDIVARAREEAQEIMQREREEAKKEREERKKNGEADALDWDDSEDDGDYKEEDEDGGDEEEEPEERDLELSGSEDDGDDEAEDEEDEEAPNPLFENEADEEDEEKEIDAEIAEDDDELARTKFRRSRKTQVLSEDEDDDVAVEATPRPKASFFKSPIPPSTKSPAAPQSVLRSATKNFIPGLPVAPAGPAGLGLTQMFAATMDDSQSQMGTPSESQTPRPTFDPFARQTFIPNTQEMNDDDDIVMDSQPLQTAQNGSQGGMDLHYSQTQMRNLDSLVREESQLSDMIPFSQDGGLDDRTPLKERFVDVPDSTMVTVAFGGTPTQDLSHESPLVRRGRLRRKMDVSAATEDDEVASQAAVDEAREGSPSPNPSPEKDEFGFNTTAFGVMQKAARNEERRKKREEKLKEFNRKKSKAAEMIEEQAQESEDEYAGLGGVDEDDDSDEDLASVKDLIDDEKGTATVEDERKLAAFYADRERADDEKQVEKLFKDITTGMLRRKRANDYDLSDSDDGGEARKRMKRMQFAKMQKALFADERVKKIAENPGNQAFMKTLEDRESDDEMDIIYIVEDENEETEDSQSQQPQESSGDAGVLVPNSQTVPTKMAPNVPDRAPATMRRTKDGKKPSNIGEIRESLSSLLEEPVGSVIPPTEIGSDSESDNERPSTSRSNKENISPPRTSGFNRNGSAIRDRLSSKRQKSSSGSSTGPHAFSRSASQVGGYKPPTLLRRATSNSFMSNANGSGSGSSSTSTSGASTPSTEGGLFGGDKIRKGAAKGSSISFERSKGARPSAAEGLAQRRTERKLKWAEERLRAARGLLSSGKFE</sequence>
<feature type="compositionally biased region" description="Acidic residues" evidence="4">
    <location>
        <begin position="1087"/>
        <end position="1108"/>
    </location>
</feature>
<evidence type="ECO:0000313" key="7">
    <source>
        <dbReference type="Proteomes" id="UP000233524"/>
    </source>
</evidence>
<keyword evidence="7" id="KW-1185">Reference proteome</keyword>
<keyword evidence="2" id="KW-0597">Phosphoprotein</keyword>
<accession>A0A2N3N027</accession>
<feature type="region of interest" description="Disordered" evidence="4">
    <location>
        <begin position="114"/>
        <end position="298"/>
    </location>
</feature>
<feature type="compositionally biased region" description="Acidic residues" evidence="4">
    <location>
        <begin position="627"/>
        <end position="648"/>
    </location>
</feature>
<feature type="region of interest" description="Disordered" evidence="4">
    <location>
        <begin position="1"/>
        <end position="71"/>
    </location>
</feature>
<gene>
    <name evidence="6" type="ORF">jhhlp_007607</name>
</gene>
<evidence type="ECO:0000256" key="3">
    <source>
        <dbReference type="ARBA" id="ARBA00023242"/>
    </source>
</evidence>
<dbReference type="GO" id="GO:0007095">
    <property type="term" value="P:mitotic G2 DNA damage checkpoint signaling"/>
    <property type="evidence" value="ECO:0007669"/>
    <property type="project" value="TreeGrafter"/>
</dbReference>
<feature type="region of interest" description="Disordered" evidence="4">
    <location>
        <begin position="1078"/>
        <end position="1330"/>
    </location>
</feature>